<dbReference type="EMBL" id="CM035429">
    <property type="protein sequence ID" value="KAH7299498.1"/>
    <property type="molecule type" value="Genomic_DNA"/>
</dbReference>
<evidence type="ECO:0000313" key="2">
    <source>
        <dbReference type="Proteomes" id="UP000825935"/>
    </source>
</evidence>
<sequence length="113" mass="13415">FDRRAPLLPKLRGHFAEFLQHGSLKRLSISYLFTRVSLGYGWFCISFESPSQFHEVFSREFPLPNHPIHEFHKHAWFSSQSNFVAFVYPSDVALSGFLRDRFTLRRLTERRNP</sequence>
<dbReference type="OrthoDB" id="1922339at2759"/>
<organism evidence="1 2">
    <name type="scientific">Ceratopteris richardii</name>
    <name type="common">Triangle waterfern</name>
    <dbReference type="NCBI Taxonomy" id="49495"/>
    <lineage>
        <taxon>Eukaryota</taxon>
        <taxon>Viridiplantae</taxon>
        <taxon>Streptophyta</taxon>
        <taxon>Embryophyta</taxon>
        <taxon>Tracheophyta</taxon>
        <taxon>Polypodiopsida</taxon>
        <taxon>Polypodiidae</taxon>
        <taxon>Polypodiales</taxon>
        <taxon>Pteridineae</taxon>
        <taxon>Pteridaceae</taxon>
        <taxon>Parkerioideae</taxon>
        <taxon>Ceratopteris</taxon>
    </lineage>
</organism>
<proteinExistence type="predicted"/>
<protein>
    <submittedName>
        <fullName evidence="1">Uncharacterized protein</fullName>
    </submittedName>
</protein>
<feature type="non-terminal residue" evidence="1">
    <location>
        <position position="1"/>
    </location>
</feature>
<feature type="non-terminal residue" evidence="1">
    <location>
        <position position="113"/>
    </location>
</feature>
<dbReference type="Proteomes" id="UP000825935">
    <property type="component" value="Chromosome 24"/>
</dbReference>
<comment type="caution">
    <text evidence="1">The sequence shown here is derived from an EMBL/GenBank/DDBJ whole genome shotgun (WGS) entry which is preliminary data.</text>
</comment>
<name>A0A8T2RVH2_CERRI</name>
<accession>A0A8T2RVH2</accession>
<dbReference type="AlphaFoldDB" id="A0A8T2RVH2"/>
<evidence type="ECO:0000313" key="1">
    <source>
        <dbReference type="EMBL" id="KAH7299498.1"/>
    </source>
</evidence>
<reference evidence="1" key="1">
    <citation type="submission" date="2021-08" db="EMBL/GenBank/DDBJ databases">
        <title>WGS assembly of Ceratopteris richardii.</title>
        <authorList>
            <person name="Marchant D.B."/>
            <person name="Chen G."/>
            <person name="Jenkins J."/>
            <person name="Shu S."/>
            <person name="Leebens-Mack J."/>
            <person name="Grimwood J."/>
            <person name="Schmutz J."/>
            <person name="Soltis P."/>
            <person name="Soltis D."/>
            <person name="Chen Z.-H."/>
        </authorList>
    </citation>
    <scope>NUCLEOTIDE SEQUENCE</scope>
    <source>
        <strain evidence="1">Whitten #5841</strain>
        <tissue evidence="1">Leaf</tissue>
    </source>
</reference>
<keyword evidence="2" id="KW-1185">Reference proteome</keyword>
<gene>
    <name evidence="1" type="ORF">KP509_24G015300</name>
</gene>